<evidence type="ECO:0000313" key="3">
    <source>
        <dbReference type="Proteomes" id="UP000440694"/>
    </source>
</evidence>
<dbReference type="EMBL" id="WMBQ01000001">
    <property type="protein sequence ID" value="MTD94030.1"/>
    <property type="molecule type" value="Genomic_DNA"/>
</dbReference>
<sequence>MRFPCLVRTSLAALALAALPVSLAHSQDDTFAIAPQQVVTLGGGDGDSFAVEQISRQDNVVTVLLRPMGEGCTFRFPVTVGRSVQLRADTPGGQSLLCKATLQPITEDGTASFGAECNEVPVSRERKCPAGGDTAAIETYPQQ</sequence>
<gene>
    <name evidence="2" type="ORF">GIW81_06725</name>
</gene>
<dbReference type="Proteomes" id="UP000440694">
    <property type="component" value="Unassembled WGS sequence"/>
</dbReference>
<reference evidence="2 3" key="1">
    <citation type="submission" date="2019-11" db="EMBL/GenBank/DDBJ databases">
        <title>Identification of a novel strain.</title>
        <authorList>
            <person name="Xu Q."/>
            <person name="Wang G."/>
        </authorList>
    </citation>
    <scope>NUCLEOTIDE SEQUENCE [LARGE SCALE GENOMIC DNA]</scope>
    <source>
        <strain evidence="3">xq</strain>
    </source>
</reference>
<feature type="chain" id="PRO_5026332756" evidence="1">
    <location>
        <begin position="27"/>
        <end position="143"/>
    </location>
</feature>
<evidence type="ECO:0000256" key="1">
    <source>
        <dbReference type="SAM" id="SignalP"/>
    </source>
</evidence>
<proteinExistence type="predicted"/>
<comment type="caution">
    <text evidence="2">The sequence shown here is derived from an EMBL/GenBank/DDBJ whole genome shotgun (WGS) entry which is preliminary data.</text>
</comment>
<keyword evidence="1" id="KW-0732">Signal</keyword>
<evidence type="ECO:0000313" key="2">
    <source>
        <dbReference type="EMBL" id="MTD94030.1"/>
    </source>
</evidence>
<accession>A0A6I3KJC6</accession>
<name>A0A6I3KJC6_9HYPH</name>
<dbReference type="AlphaFoldDB" id="A0A6I3KJC6"/>
<feature type="signal peptide" evidence="1">
    <location>
        <begin position="1"/>
        <end position="26"/>
    </location>
</feature>
<protein>
    <submittedName>
        <fullName evidence="2">Uncharacterized protein</fullName>
    </submittedName>
</protein>
<keyword evidence="3" id="KW-1185">Reference proteome</keyword>
<organism evidence="2 3">
    <name type="scientific">Hyphomicrobium album</name>
    <dbReference type="NCBI Taxonomy" id="2665159"/>
    <lineage>
        <taxon>Bacteria</taxon>
        <taxon>Pseudomonadati</taxon>
        <taxon>Pseudomonadota</taxon>
        <taxon>Alphaproteobacteria</taxon>
        <taxon>Hyphomicrobiales</taxon>
        <taxon>Hyphomicrobiaceae</taxon>
        <taxon>Hyphomicrobium</taxon>
    </lineage>
</organism>
<dbReference type="RefSeq" id="WP_154738510.1">
    <property type="nucleotide sequence ID" value="NZ_WMBQ01000001.1"/>
</dbReference>